<gene>
    <name evidence="1" type="ORF">ACFO5U_05185</name>
</gene>
<evidence type="ECO:0000313" key="2">
    <source>
        <dbReference type="Proteomes" id="UP001595932"/>
    </source>
</evidence>
<dbReference type="InterPro" id="IPR053746">
    <property type="entry name" value="Viral_HT_Connector_Assembly"/>
</dbReference>
<keyword evidence="2" id="KW-1185">Reference proteome</keyword>
<proteinExistence type="predicted"/>
<sequence>MNYAPIVDVDYLRRNSDISDKVTTERLNDLIQEAENAIREYCNNAYQDGLPLSYRKNIRKMVEFELNRKTGLTSESLSRHSVGYAQDYPPDVYKGLKRRLSW</sequence>
<dbReference type="Gene3D" id="1.10.246.150">
    <property type="match status" value="1"/>
</dbReference>
<dbReference type="RefSeq" id="WP_377277291.1">
    <property type="nucleotide sequence ID" value="NZ_JBHSGL010000005.1"/>
</dbReference>
<dbReference type="Proteomes" id="UP001595932">
    <property type="component" value="Unassembled WGS sequence"/>
</dbReference>
<evidence type="ECO:0008006" key="3">
    <source>
        <dbReference type="Google" id="ProtNLM"/>
    </source>
</evidence>
<reference evidence="2" key="1">
    <citation type="journal article" date="2019" name="Int. J. Syst. Evol. Microbiol.">
        <title>The Global Catalogue of Microorganisms (GCM) 10K type strain sequencing project: providing services to taxonomists for standard genome sequencing and annotation.</title>
        <authorList>
            <consortium name="The Broad Institute Genomics Platform"/>
            <consortium name="The Broad Institute Genome Sequencing Center for Infectious Disease"/>
            <person name="Wu L."/>
            <person name="Ma J."/>
        </authorList>
    </citation>
    <scope>NUCLEOTIDE SEQUENCE [LARGE SCALE GENOMIC DNA]</scope>
    <source>
        <strain evidence="2">CGMCC 1.12151</strain>
    </source>
</reference>
<evidence type="ECO:0000313" key="1">
    <source>
        <dbReference type="EMBL" id="MFC4712235.1"/>
    </source>
</evidence>
<accession>A0ABV9MBQ9</accession>
<protein>
    <recommendedName>
        <fullName evidence="3">Phage head-tail connector protein</fullName>
    </recommendedName>
</protein>
<comment type="caution">
    <text evidence="1">The sequence shown here is derived from an EMBL/GenBank/DDBJ whole genome shotgun (WGS) entry which is preliminary data.</text>
</comment>
<name>A0ABV9MBQ9_9BACL</name>
<dbReference type="EMBL" id="JBHSGL010000005">
    <property type="protein sequence ID" value="MFC4712235.1"/>
    <property type="molecule type" value="Genomic_DNA"/>
</dbReference>
<organism evidence="1 2">
    <name type="scientific">Planococcus dechangensis</name>
    <dbReference type="NCBI Taxonomy" id="1176255"/>
    <lineage>
        <taxon>Bacteria</taxon>
        <taxon>Bacillati</taxon>
        <taxon>Bacillota</taxon>
        <taxon>Bacilli</taxon>
        <taxon>Bacillales</taxon>
        <taxon>Caryophanaceae</taxon>
        <taxon>Planococcus</taxon>
    </lineage>
</organism>